<sequence length="378" mass="42404">MGGIDVKVDSIEVNLNNPASYAKLKTSNYLVGTFFKSSSFSNTLANENISSSNINYIAVGIPVKKFGFGFGVLPYSSTGFNLQTDESYNTDNSINTRLFAANGGINRVFFSVGFPLTNFLSLGLTTNYNFGKFEYESFNLYEGVNYGIYSDSSSDISGFNYQFSSNIDIPIKKDLNFNIMLSYSPSSILNSVNTQDLYTSTTNLINLNSLGDFVEVNLEERGLKSTELRVPKKYIYGVGLGNYNKWYIGAQIEKKFSSNFENRFLNINNIDYRDSESFSIGGSYIPEHSSLTSFWKRAVYRFGVKSEKKSIIVNNLPINQFSLNLGVGLPLAGLSKANIGLEYGQIGEENNLIVKENYWSIRLGLSLNDIWFIRRKYN</sequence>
<protein>
    <recommendedName>
        <fullName evidence="2">DUF5723 domain-containing protein</fullName>
    </recommendedName>
</protein>
<reference evidence="1" key="1">
    <citation type="submission" date="2018-05" db="EMBL/GenBank/DDBJ databases">
        <authorList>
            <person name="Lanie J.A."/>
            <person name="Ng W.-L."/>
            <person name="Kazmierczak K.M."/>
            <person name="Andrzejewski T.M."/>
            <person name="Davidsen T.M."/>
            <person name="Wayne K.J."/>
            <person name="Tettelin H."/>
            <person name="Glass J.I."/>
            <person name="Rusch D."/>
            <person name="Podicherti R."/>
            <person name="Tsui H.-C.T."/>
            <person name="Winkler M.E."/>
        </authorList>
    </citation>
    <scope>NUCLEOTIDE SEQUENCE</scope>
</reference>
<evidence type="ECO:0008006" key="2">
    <source>
        <dbReference type="Google" id="ProtNLM"/>
    </source>
</evidence>
<proteinExistence type="predicted"/>
<accession>A0A381QW22</accession>
<name>A0A381QW22_9ZZZZ</name>
<dbReference type="Gene3D" id="2.40.160.60">
    <property type="entry name" value="Outer membrane protein transport protein (OMPP1/FadL/TodX)"/>
    <property type="match status" value="1"/>
</dbReference>
<organism evidence="1">
    <name type="scientific">marine metagenome</name>
    <dbReference type="NCBI Taxonomy" id="408172"/>
    <lineage>
        <taxon>unclassified sequences</taxon>
        <taxon>metagenomes</taxon>
        <taxon>ecological metagenomes</taxon>
    </lineage>
</organism>
<gene>
    <name evidence="1" type="ORF">METZ01_LOCUS36476</name>
</gene>
<evidence type="ECO:0000313" key="1">
    <source>
        <dbReference type="EMBL" id="SUZ83622.1"/>
    </source>
</evidence>
<dbReference type="EMBL" id="UINC01001560">
    <property type="protein sequence ID" value="SUZ83622.1"/>
    <property type="molecule type" value="Genomic_DNA"/>
</dbReference>
<dbReference type="AlphaFoldDB" id="A0A381QW22"/>